<dbReference type="CDD" id="cd03801">
    <property type="entry name" value="GT4_PimA-like"/>
    <property type="match status" value="1"/>
</dbReference>
<dbReference type="Pfam" id="PF13692">
    <property type="entry name" value="Glyco_trans_1_4"/>
    <property type="match status" value="1"/>
</dbReference>
<evidence type="ECO:0000256" key="1">
    <source>
        <dbReference type="ARBA" id="ARBA00021292"/>
    </source>
</evidence>
<evidence type="ECO:0000256" key="4">
    <source>
        <dbReference type="SAM" id="MobiDB-lite"/>
    </source>
</evidence>
<dbReference type="Proteomes" id="UP000019753">
    <property type="component" value="Unassembled WGS sequence"/>
</dbReference>
<evidence type="ECO:0000313" key="6">
    <source>
        <dbReference type="EMBL" id="EYR62678.1"/>
    </source>
</evidence>
<dbReference type="GO" id="GO:1901137">
    <property type="term" value="P:carbohydrate derivative biosynthetic process"/>
    <property type="evidence" value="ECO:0007669"/>
    <property type="project" value="UniProtKB-ARBA"/>
</dbReference>
<evidence type="ECO:0000259" key="5">
    <source>
        <dbReference type="Pfam" id="PF13439"/>
    </source>
</evidence>
<dbReference type="InterPro" id="IPR028098">
    <property type="entry name" value="Glyco_trans_4-like_N"/>
</dbReference>
<sequence length="425" mass="44335">MIVVHVSDCYAPRTGGIESQVRDLARAQAAAGDEVHVLTATPGAAGHHAPGDPPEDDGGVLVHRLGTRLPLDLPVNPAAPPRMRALLDRLHPDVVHVHAGVLSPFAFDGTRVAVDAGLPVAVTWHCMLDGVVGPLRAAVRATRWGSAPLALSAVSGPAARRVEQVFGAPVAVVPDGIDLDAWVPVSDAPESGAPVSGAPEFGGPVSGAPEFGGPVSGAPVSEASGTEMRSPGREAVRRSRPRPLRMVATMRLAPRKRGPALIDVVARAARSLPPGSLTLDVIGDGPARSAVQRRVDRRGLGDVVRLRGRVPRAQLPAVYADADVFLAPARLEAFGIAALEARTAGLVVVARRGTGVEEFVTSEEDGLLVADDAAMAAAVVRLATEPGLLERLRTAAVRHRPVHGWQLTARAAREEYVRARALRGI</sequence>
<proteinExistence type="predicted"/>
<dbReference type="SUPFAM" id="SSF53756">
    <property type="entry name" value="UDP-Glycosyltransferase/glycogen phosphorylase"/>
    <property type="match status" value="1"/>
</dbReference>
<dbReference type="PANTHER" id="PTHR45947">
    <property type="entry name" value="SULFOQUINOVOSYL TRANSFERASE SQD2"/>
    <property type="match status" value="1"/>
</dbReference>
<evidence type="ECO:0000256" key="2">
    <source>
        <dbReference type="ARBA" id="ARBA00022676"/>
    </source>
</evidence>
<name>A0A021VNJ7_9CELL</name>
<dbReference type="GO" id="GO:0016758">
    <property type="term" value="F:hexosyltransferase activity"/>
    <property type="evidence" value="ECO:0007669"/>
    <property type="project" value="TreeGrafter"/>
</dbReference>
<dbReference type="EMBL" id="AXCW01000190">
    <property type="protein sequence ID" value="EYR62678.1"/>
    <property type="molecule type" value="Genomic_DNA"/>
</dbReference>
<keyword evidence="3 6" id="KW-0808">Transferase</keyword>
<feature type="region of interest" description="Disordered" evidence="4">
    <location>
        <begin position="216"/>
        <end position="240"/>
    </location>
</feature>
<dbReference type="Pfam" id="PF13439">
    <property type="entry name" value="Glyco_transf_4"/>
    <property type="match status" value="1"/>
</dbReference>
<gene>
    <name evidence="6" type="ORF">N866_06295</name>
</gene>
<dbReference type="InterPro" id="IPR050194">
    <property type="entry name" value="Glycosyltransferase_grp1"/>
</dbReference>
<reference evidence="6 7" key="1">
    <citation type="submission" date="2014-01" db="EMBL/GenBank/DDBJ databases">
        <title>Actinotalea ferrariae CF5-4.</title>
        <authorList>
            <person name="Chen F."/>
            <person name="Li Y."/>
            <person name="Wang G."/>
        </authorList>
    </citation>
    <scope>NUCLEOTIDE SEQUENCE [LARGE SCALE GENOMIC DNA]</scope>
    <source>
        <strain evidence="6 7">CF5-4</strain>
    </source>
</reference>
<organism evidence="6 7">
    <name type="scientific">Actinotalea ferrariae CF5-4</name>
    <dbReference type="NCBI Taxonomy" id="948458"/>
    <lineage>
        <taxon>Bacteria</taxon>
        <taxon>Bacillati</taxon>
        <taxon>Actinomycetota</taxon>
        <taxon>Actinomycetes</taxon>
        <taxon>Micrococcales</taxon>
        <taxon>Cellulomonadaceae</taxon>
        <taxon>Actinotalea</taxon>
    </lineage>
</organism>
<protein>
    <recommendedName>
        <fullName evidence="1">D-inositol 3-phosphate glycosyltransferase</fullName>
    </recommendedName>
</protein>
<dbReference type="RefSeq" id="WP_034227421.1">
    <property type="nucleotide sequence ID" value="NZ_AXCW01000190.1"/>
</dbReference>
<accession>A0A021VNJ7</accession>
<keyword evidence="2" id="KW-0328">Glycosyltransferase</keyword>
<keyword evidence="7" id="KW-1185">Reference proteome</keyword>
<evidence type="ECO:0000313" key="7">
    <source>
        <dbReference type="Proteomes" id="UP000019753"/>
    </source>
</evidence>
<dbReference type="AlphaFoldDB" id="A0A021VNJ7"/>
<comment type="caution">
    <text evidence="6">The sequence shown here is derived from an EMBL/GenBank/DDBJ whole genome shotgun (WGS) entry which is preliminary data.</text>
</comment>
<dbReference type="Gene3D" id="3.40.50.2000">
    <property type="entry name" value="Glycogen Phosphorylase B"/>
    <property type="match status" value="2"/>
</dbReference>
<dbReference type="PANTHER" id="PTHR45947:SF3">
    <property type="entry name" value="SULFOQUINOVOSYL TRANSFERASE SQD2"/>
    <property type="match status" value="1"/>
</dbReference>
<evidence type="ECO:0000256" key="3">
    <source>
        <dbReference type="ARBA" id="ARBA00022679"/>
    </source>
</evidence>
<feature type="domain" description="Glycosyltransferase subfamily 4-like N-terminal" evidence="5">
    <location>
        <begin position="15"/>
        <end position="180"/>
    </location>
</feature>